<proteinExistence type="predicted"/>
<feature type="transmembrane region" description="Helical" evidence="1">
    <location>
        <begin position="6"/>
        <end position="28"/>
    </location>
</feature>
<keyword evidence="1" id="KW-0812">Transmembrane</keyword>
<reference evidence="2 3" key="1">
    <citation type="submission" date="2018-07" db="EMBL/GenBank/DDBJ databases">
        <title>New species, Clostridium PI-S10-A1B.</title>
        <authorList>
            <person name="Krishna G."/>
            <person name="Summeta K."/>
            <person name="Shikha S."/>
            <person name="Prabhu P.B."/>
            <person name="Suresh K."/>
        </authorList>
    </citation>
    <scope>NUCLEOTIDE SEQUENCE [LARGE SCALE GENOMIC DNA]</scope>
    <source>
        <strain evidence="2 3">PI-S10-A1B</strain>
    </source>
</reference>
<dbReference type="Proteomes" id="UP000260680">
    <property type="component" value="Unassembled WGS sequence"/>
</dbReference>
<dbReference type="RefSeq" id="WP_117418030.1">
    <property type="nucleotide sequence ID" value="NZ_QOHO01000052.1"/>
</dbReference>
<keyword evidence="1" id="KW-0472">Membrane</keyword>
<protein>
    <submittedName>
        <fullName evidence="2">Mercury transporter</fullName>
    </submittedName>
</protein>
<organism evidence="2 3">
    <name type="scientific">Lacrimispora amygdalina</name>
    <dbReference type="NCBI Taxonomy" id="253257"/>
    <lineage>
        <taxon>Bacteria</taxon>
        <taxon>Bacillati</taxon>
        <taxon>Bacillota</taxon>
        <taxon>Clostridia</taxon>
        <taxon>Lachnospirales</taxon>
        <taxon>Lachnospiraceae</taxon>
        <taxon>Lacrimispora</taxon>
    </lineage>
</organism>
<evidence type="ECO:0000313" key="2">
    <source>
        <dbReference type="EMBL" id="RFZ77799.1"/>
    </source>
</evidence>
<evidence type="ECO:0000313" key="3">
    <source>
        <dbReference type="Proteomes" id="UP000260680"/>
    </source>
</evidence>
<evidence type="ECO:0000256" key="1">
    <source>
        <dbReference type="SAM" id="Phobius"/>
    </source>
</evidence>
<keyword evidence="1" id="KW-1133">Transmembrane helix</keyword>
<gene>
    <name evidence="2" type="ORF">DS742_16215</name>
</gene>
<dbReference type="OrthoDB" id="1778725at2"/>
<comment type="caution">
    <text evidence="2">The sequence shown here is derived from an EMBL/GenBank/DDBJ whole genome shotgun (WGS) entry which is preliminary data.</text>
</comment>
<sequence>MITLDDISIAVISLIRLGAVFRFIYCMVCLQSAEEEQARFKKRAKNTVVFYVIAECIWQIKEIVFYYYGG</sequence>
<dbReference type="EMBL" id="QOHO01000052">
    <property type="protein sequence ID" value="RFZ77799.1"/>
    <property type="molecule type" value="Genomic_DNA"/>
</dbReference>
<dbReference type="AlphaFoldDB" id="A0A3E2N9V6"/>
<feature type="transmembrane region" description="Helical" evidence="1">
    <location>
        <begin position="48"/>
        <end position="68"/>
    </location>
</feature>
<name>A0A3E2N9V6_9FIRM</name>
<accession>A0A3E2N9V6</accession>